<dbReference type="InterPro" id="IPR005135">
    <property type="entry name" value="Endo/exonuclease/phosphatase"/>
</dbReference>
<dbReference type="InterPro" id="IPR036691">
    <property type="entry name" value="Endo/exonu/phosph_ase_sf"/>
</dbReference>
<keyword evidence="1" id="KW-1133">Transmembrane helix</keyword>
<feature type="transmembrane region" description="Helical" evidence="1">
    <location>
        <begin position="44"/>
        <end position="66"/>
    </location>
</feature>
<dbReference type="GO" id="GO:0004519">
    <property type="term" value="F:endonuclease activity"/>
    <property type="evidence" value="ECO:0007669"/>
    <property type="project" value="UniProtKB-KW"/>
</dbReference>
<name>A0A0M2HG88_9MICO</name>
<keyword evidence="1" id="KW-0472">Membrane</keyword>
<proteinExistence type="predicted"/>
<dbReference type="Pfam" id="PF03372">
    <property type="entry name" value="Exo_endo_phos"/>
    <property type="match status" value="1"/>
</dbReference>
<gene>
    <name evidence="3" type="ORF">RS81_00909</name>
</gene>
<dbReference type="AlphaFoldDB" id="A0A0M2HG88"/>
<dbReference type="Gene3D" id="3.60.10.10">
    <property type="entry name" value="Endonuclease/exonuclease/phosphatase"/>
    <property type="match status" value="1"/>
</dbReference>
<keyword evidence="1" id="KW-0812">Transmembrane</keyword>
<dbReference type="EMBL" id="JYIZ01000038">
    <property type="protein sequence ID" value="KJL43304.1"/>
    <property type="molecule type" value="Genomic_DNA"/>
</dbReference>
<evidence type="ECO:0000313" key="4">
    <source>
        <dbReference type="Proteomes" id="UP000033956"/>
    </source>
</evidence>
<organism evidence="3 4">
    <name type="scientific">Microbacterium terrae</name>
    <dbReference type="NCBI Taxonomy" id="69369"/>
    <lineage>
        <taxon>Bacteria</taxon>
        <taxon>Bacillati</taxon>
        <taxon>Actinomycetota</taxon>
        <taxon>Actinomycetes</taxon>
        <taxon>Micrococcales</taxon>
        <taxon>Microbacteriaceae</taxon>
        <taxon>Microbacterium</taxon>
    </lineage>
</organism>
<dbReference type="STRING" id="92835.RS81_00909"/>
<keyword evidence="4" id="KW-1185">Reference proteome</keyword>
<dbReference type="OrthoDB" id="2340043at2"/>
<accession>A0A0M2HG88</accession>
<keyword evidence="3" id="KW-0540">Nuclease</keyword>
<feature type="domain" description="Endonuclease/exonuclease/phosphatase" evidence="2">
    <location>
        <begin position="110"/>
        <end position="324"/>
    </location>
</feature>
<sequence length="333" mass="33791">MMPKRQPHHIPLLVTLAVGAPVAVLIVWPQAVGAQLAPVVAQVLAFRGPVAIALLVLACVAALVAVLRRRWGVAAGIALVLAATSVGSGTVLLARGSGDTVPGGDLVIVAWNTLGGAASPESIAELVVETDADVVSLPETGAAAAAEVARIVALAGREMRAGTTYGESGDSPLPTSVLIAADLGEYRVDPAAGSSPGVPSGVWRPVDGSGPVIVAAHPMPPLPDEMDRWRAGLAWVAEQCDGPDVIVAGDLNATVDHLSAYGREGLIGDCRDAADEAGAAATGTWPTSVPAWLAAPIDHVLVGSAWTVHDVTVVTSFDDRGSDHRPIVAVIGR</sequence>
<comment type="caution">
    <text evidence="3">The sequence shown here is derived from an EMBL/GenBank/DDBJ whole genome shotgun (WGS) entry which is preliminary data.</text>
</comment>
<feature type="transmembrane region" description="Helical" evidence="1">
    <location>
        <begin position="73"/>
        <end position="94"/>
    </location>
</feature>
<dbReference type="PATRIC" id="fig|92835.4.peg.927"/>
<dbReference type="Proteomes" id="UP000033956">
    <property type="component" value="Unassembled WGS sequence"/>
</dbReference>
<keyword evidence="3" id="KW-0255">Endonuclease</keyword>
<reference evidence="3 4" key="1">
    <citation type="submission" date="2015-02" db="EMBL/GenBank/DDBJ databases">
        <title>Draft genome sequences of ten Microbacterium spp. with emphasis on heavy metal contaminated environments.</title>
        <authorList>
            <person name="Corretto E."/>
        </authorList>
    </citation>
    <scope>NUCLEOTIDE SEQUENCE [LARGE SCALE GENOMIC DNA]</scope>
    <source>
        <strain evidence="3 4">DSM 12510</strain>
    </source>
</reference>
<evidence type="ECO:0000313" key="3">
    <source>
        <dbReference type="EMBL" id="KJL43304.1"/>
    </source>
</evidence>
<evidence type="ECO:0000256" key="1">
    <source>
        <dbReference type="SAM" id="Phobius"/>
    </source>
</evidence>
<evidence type="ECO:0000259" key="2">
    <source>
        <dbReference type="Pfam" id="PF03372"/>
    </source>
</evidence>
<keyword evidence="3" id="KW-0378">Hydrolase</keyword>
<dbReference type="SUPFAM" id="SSF56219">
    <property type="entry name" value="DNase I-like"/>
    <property type="match status" value="1"/>
</dbReference>
<protein>
    <submittedName>
        <fullName evidence="3">Endonuclease/Exonuclease/phosphatase family protein</fullName>
    </submittedName>
</protein>